<proteinExistence type="predicted"/>
<evidence type="ECO:0000256" key="1">
    <source>
        <dbReference type="SAM" id="MobiDB-lite"/>
    </source>
</evidence>
<gene>
    <name evidence="2" type="ORF">GCM10011487_07010</name>
</gene>
<evidence type="ECO:0000313" key="3">
    <source>
        <dbReference type="Proteomes" id="UP000445000"/>
    </source>
</evidence>
<feature type="compositionally biased region" description="Basic and acidic residues" evidence="1">
    <location>
        <begin position="63"/>
        <end position="75"/>
    </location>
</feature>
<evidence type="ECO:0000313" key="2">
    <source>
        <dbReference type="EMBL" id="GFE78701.1"/>
    </source>
</evidence>
<sequence length="75" mass="8264">MLIGASAHAADEIESLDADFLEYLANLEADDDNWTLLDDPDREPASEDPEHEQSAKKPAARKSSKEAARPAVEER</sequence>
<name>A0A829Y6Q4_9GAMM</name>
<feature type="compositionally biased region" description="Acidic residues" evidence="1">
    <location>
        <begin position="33"/>
        <end position="50"/>
    </location>
</feature>
<dbReference type="Proteomes" id="UP000445000">
    <property type="component" value="Unassembled WGS sequence"/>
</dbReference>
<reference evidence="3" key="1">
    <citation type="submission" date="2020-01" db="EMBL/GenBank/DDBJ databases">
        <title>'Steroidobacter agaridevorans' sp. nov., agar-degrading bacteria isolated from rhizosphere soils.</title>
        <authorList>
            <person name="Ikenaga M."/>
            <person name="Kataoka M."/>
            <person name="Murouchi A."/>
            <person name="Katsuragi S."/>
            <person name="Sakai M."/>
        </authorList>
    </citation>
    <scope>NUCLEOTIDE SEQUENCE [LARGE SCALE GENOMIC DNA]</scope>
    <source>
        <strain evidence="3">YU21-B</strain>
    </source>
</reference>
<dbReference type="AlphaFoldDB" id="A0A829Y6Q4"/>
<accession>A0A829Y6Q4</accession>
<comment type="caution">
    <text evidence="2">The sequence shown here is derived from an EMBL/GenBank/DDBJ whole genome shotgun (WGS) entry which is preliminary data.</text>
</comment>
<protein>
    <submittedName>
        <fullName evidence="2">Uncharacterized protein</fullName>
    </submittedName>
</protein>
<feature type="region of interest" description="Disordered" evidence="1">
    <location>
        <begin position="33"/>
        <end position="75"/>
    </location>
</feature>
<dbReference type="EMBL" id="BLJN01000001">
    <property type="protein sequence ID" value="GFE78701.1"/>
    <property type="molecule type" value="Genomic_DNA"/>
</dbReference>
<organism evidence="2 3">
    <name type="scientific">Steroidobacter agaridevorans</name>
    <dbReference type="NCBI Taxonomy" id="2695856"/>
    <lineage>
        <taxon>Bacteria</taxon>
        <taxon>Pseudomonadati</taxon>
        <taxon>Pseudomonadota</taxon>
        <taxon>Gammaproteobacteria</taxon>
        <taxon>Steroidobacterales</taxon>
        <taxon>Steroidobacteraceae</taxon>
        <taxon>Steroidobacter</taxon>
    </lineage>
</organism>
<keyword evidence="3" id="KW-1185">Reference proteome</keyword>